<dbReference type="InterPro" id="IPR018725">
    <property type="entry name" value="DUF2259_secreted"/>
</dbReference>
<gene>
    <name evidence="2" type="ordered locus">Deima_1110</name>
</gene>
<dbReference type="AlphaFoldDB" id="E8U6S4"/>
<keyword evidence="3" id="KW-1185">Reference proteome</keyword>
<sequence length="225" mass="24310" precursor="true">MRALLPLILTALLGTASAANVPEILQAGFSPDGRHHLLLTAYVQDGSGLPTATLQVTDVRANTILLRAELTTREGASARTVAQQLMTAQRAALTRYGLTRPLTGRRLFLKTFRAPVPWPQPQALETLTAAGWTLALRTYPVPNACDDRAGRGLLPATLTPSGLSLRVNGVDLQHDARLPRSRACAAQYRLETAWVYGRNLAVVVRAYTPGFEGPDVTPLVITGRR</sequence>
<dbReference type="eggNOG" id="COG5497">
    <property type="taxonomic scope" value="Bacteria"/>
</dbReference>
<dbReference type="KEGG" id="dmr:Deima_1110"/>
<proteinExistence type="predicted"/>
<feature type="signal peptide" evidence="1">
    <location>
        <begin position="1"/>
        <end position="18"/>
    </location>
</feature>
<dbReference type="OrthoDB" id="63067at2"/>
<dbReference type="Proteomes" id="UP000008635">
    <property type="component" value="Chromosome"/>
</dbReference>
<name>E8U6S4_DEIML</name>
<reference evidence="2 3" key="1">
    <citation type="journal article" date="2011" name="Stand. Genomic Sci.">
        <title>Complete genome sequence of Deinococcus maricopensis type strain (LB-34).</title>
        <authorList>
            <person name="Pukall R."/>
            <person name="Zeytun A."/>
            <person name="Lucas S."/>
            <person name="Lapidus A."/>
            <person name="Hammon N."/>
            <person name="Deshpande S."/>
            <person name="Nolan M."/>
            <person name="Cheng J.F."/>
            <person name="Pitluck S."/>
            <person name="Liolios K."/>
            <person name="Pagani I."/>
            <person name="Mikhailova N."/>
            <person name="Ivanova N."/>
            <person name="Mavromatis K."/>
            <person name="Pati A."/>
            <person name="Tapia R."/>
            <person name="Han C."/>
            <person name="Goodwin L."/>
            <person name="Chen A."/>
            <person name="Palaniappan K."/>
            <person name="Land M."/>
            <person name="Hauser L."/>
            <person name="Chang Y.J."/>
            <person name="Jeffries C.D."/>
            <person name="Brambilla E.M."/>
            <person name="Rohde M."/>
            <person name="Goker M."/>
            <person name="Detter J.C."/>
            <person name="Woyke T."/>
            <person name="Bristow J."/>
            <person name="Eisen J.A."/>
            <person name="Markowitz V."/>
            <person name="Hugenholtz P."/>
            <person name="Kyrpides N.C."/>
            <person name="Klenk H.P."/>
        </authorList>
    </citation>
    <scope>NUCLEOTIDE SEQUENCE [LARGE SCALE GENOMIC DNA]</scope>
    <source>
        <strain evidence="3">DSM 21211 / LMG 22137 / NRRL B-23946 / LB-34</strain>
    </source>
</reference>
<evidence type="ECO:0008006" key="4">
    <source>
        <dbReference type="Google" id="ProtNLM"/>
    </source>
</evidence>
<keyword evidence="1" id="KW-0732">Signal</keyword>
<organism evidence="2 3">
    <name type="scientific">Deinococcus maricopensis (strain DSM 21211 / LMG 22137 / NRRL B-23946 / LB-34)</name>
    <dbReference type="NCBI Taxonomy" id="709986"/>
    <lineage>
        <taxon>Bacteria</taxon>
        <taxon>Thermotogati</taxon>
        <taxon>Deinococcota</taxon>
        <taxon>Deinococci</taxon>
        <taxon>Deinococcales</taxon>
        <taxon>Deinococcaceae</taxon>
        <taxon>Deinococcus</taxon>
    </lineage>
</organism>
<evidence type="ECO:0000313" key="2">
    <source>
        <dbReference type="EMBL" id="ADV66763.1"/>
    </source>
</evidence>
<accession>E8U6S4</accession>
<dbReference type="Pfam" id="PF10016">
    <property type="entry name" value="DUF2259"/>
    <property type="match status" value="1"/>
</dbReference>
<evidence type="ECO:0000313" key="3">
    <source>
        <dbReference type="Proteomes" id="UP000008635"/>
    </source>
</evidence>
<feature type="chain" id="PRO_5003232241" description="DUF2259 domain-containing protein" evidence="1">
    <location>
        <begin position="19"/>
        <end position="225"/>
    </location>
</feature>
<dbReference type="RefSeq" id="WP_013556268.1">
    <property type="nucleotide sequence ID" value="NC_014958.1"/>
</dbReference>
<evidence type="ECO:0000256" key="1">
    <source>
        <dbReference type="SAM" id="SignalP"/>
    </source>
</evidence>
<dbReference type="EMBL" id="CP002454">
    <property type="protein sequence ID" value="ADV66763.1"/>
    <property type="molecule type" value="Genomic_DNA"/>
</dbReference>
<reference evidence="3" key="2">
    <citation type="submission" date="2011-01" db="EMBL/GenBank/DDBJ databases">
        <title>The complete genome of Deinococcus maricopensis DSM 21211.</title>
        <authorList>
            <consortium name="US DOE Joint Genome Institute (JGI-PGF)"/>
            <person name="Lucas S."/>
            <person name="Copeland A."/>
            <person name="Lapidus A."/>
            <person name="Goodwin L."/>
            <person name="Pitluck S."/>
            <person name="Kyrpides N."/>
            <person name="Mavromatis K."/>
            <person name="Pagani I."/>
            <person name="Ivanova N."/>
            <person name="Ovchinnikova G."/>
            <person name="Zeytun A."/>
            <person name="Detter J.C."/>
            <person name="Han C."/>
            <person name="Land M."/>
            <person name="Hauser L."/>
            <person name="Markowitz V."/>
            <person name="Cheng J.-F."/>
            <person name="Hugenholtz P."/>
            <person name="Woyke T."/>
            <person name="Wu D."/>
            <person name="Pukall R."/>
            <person name="Gehrich-Schroeter G."/>
            <person name="Brambilla E."/>
            <person name="Klenk H.-P."/>
            <person name="Eisen J.A."/>
        </authorList>
    </citation>
    <scope>NUCLEOTIDE SEQUENCE [LARGE SCALE GENOMIC DNA]</scope>
    <source>
        <strain evidence="3">DSM 21211 / LMG 22137 / NRRL B-23946 / LB-34</strain>
    </source>
</reference>
<protein>
    <recommendedName>
        <fullName evidence="4">DUF2259 domain-containing protein</fullName>
    </recommendedName>
</protein>
<dbReference type="HOGENOM" id="CLU_1228270_0_0_0"/>